<comment type="caution">
    <text evidence="1">The sequence shown here is derived from an EMBL/GenBank/DDBJ whole genome shotgun (WGS) entry which is preliminary data.</text>
</comment>
<gene>
    <name evidence="1" type="ORF">GCM10022216_15110</name>
</gene>
<accession>A0ABP7YM01</accession>
<protein>
    <submittedName>
        <fullName evidence="1">Uncharacterized protein</fullName>
    </submittedName>
</protein>
<sequence length="129" mass="14841">MDLSHLGEDLIILSKTNKSNSSISFLDKGQILLNINEDGAKETINTKQSAWVKIRKDISDQDSNEELNVPKKPIQFNQTDPEMSASFIFKQFFEDAEVRAYYFKKENLIYLKSTILMKQEGPRNIPNPN</sequence>
<evidence type="ECO:0000313" key="2">
    <source>
        <dbReference type="Proteomes" id="UP001500101"/>
    </source>
</evidence>
<dbReference type="Proteomes" id="UP001500101">
    <property type="component" value="Unassembled WGS sequence"/>
</dbReference>
<reference evidence="2" key="1">
    <citation type="journal article" date="2019" name="Int. J. Syst. Evol. Microbiol.">
        <title>The Global Catalogue of Microorganisms (GCM) 10K type strain sequencing project: providing services to taxonomists for standard genome sequencing and annotation.</title>
        <authorList>
            <consortium name="The Broad Institute Genomics Platform"/>
            <consortium name="The Broad Institute Genome Sequencing Center for Infectious Disease"/>
            <person name="Wu L."/>
            <person name="Ma J."/>
        </authorList>
    </citation>
    <scope>NUCLEOTIDE SEQUENCE [LARGE SCALE GENOMIC DNA]</scope>
    <source>
        <strain evidence="2">JCM 16704</strain>
    </source>
</reference>
<evidence type="ECO:0000313" key="1">
    <source>
        <dbReference type="EMBL" id="GAA4138200.1"/>
    </source>
</evidence>
<organism evidence="1 2">
    <name type="scientific">Sphingobacterium kyonggiense</name>
    <dbReference type="NCBI Taxonomy" id="714075"/>
    <lineage>
        <taxon>Bacteria</taxon>
        <taxon>Pseudomonadati</taxon>
        <taxon>Bacteroidota</taxon>
        <taxon>Sphingobacteriia</taxon>
        <taxon>Sphingobacteriales</taxon>
        <taxon>Sphingobacteriaceae</taxon>
        <taxon>Sphingobacterium</taxon>
    </lineage>
</organism>
<dbReference type="EMBL" id="BAAAZI010000006">
    <property type="protein sequence ID" value="GAA4138200.1"/>
    <property type="molecule type" value="Genomic_DNA"/>
</dbReference>
<proteinExistence type="predicted"/>
<name>A0ABP7YM01_9SPHI</name>
<keyword evidence="2" id="KW-1185">Reference proteome</keyword>